<name>A0A7T8K1G9_CALRO</name>
<dbReference type="EMBL" id="CP045899">
    <property type="protein sequence ID" value="QQP41395.1"/>
    <property type="molecule type" value="Genomic_DNA"/>
</dbReference>
<reference evidence="2" key="1">
    <citation type="submission" date="2021-01" db="EMBL/GenBank/DDBJ databases">
        <title>Caligus Genome Assembly.</title>
        <authorList>
            <person name="Gallardo-Escarate C."/>
        </authorList>
    </citation>
    <scope>NUCLEOTIDE SEQUENCE [LARGE SCALE GENOMIC DNA]</scope>
</reference>
<protein>
    <submittedName>
        <fullName evidence="1">Uncharacterized protein</fullName>
    </submittedName>
</protein>
<evidence type="ECO:0000313" key="1">
    <source>
        <dbReference type="EMBL" id="QQP41395.1"/>
    </source>
</evidence>
<sequence length="62" mass="6724">IFCSTSDDVTVEYEVRQGSILGALQYPVLVADMPKLVGIGGLDNSGYVDDIVLWISWTDSNS</sequence>
<feature type="non-terminal residue" evidence="1">
    <location>
        <position position="1"/>
    </location>
</feature>
<feature type="non-terminal residue" evidence="1">
    <location>
        <position position="62"/>
    </location>
</feature>
<organism evidence="1 2">
    <name type="scientific">Caligus rogercresseyi</name>
    <name type="common">Sea louse</name>
    <dbReference type="NCBI Taxonomy" id="217165"/>
    <lineage>
        <taxon>Eukaryota</taxon>
        <taxon>Metazoa</taxon>
        <taxon>Ecdysozoa</taxon>
        <taxon>Arthropoda</taxon>
        <taxon>Crustacea</taxon>
        <taxon>Multicrustacea</taxon>
        <taxon>Hexanauplia</taxon>
        <taxon>Copepoda</taxon>
        <taxon>Siphonostomatoida</taxon>
        <taxon>Caligidae</taxon>
        <taxon>Caligus</taxon>
    </lineage>
</organism>
<gene>
    <name evidence="1" type="ORF">FKW44_015746</name>
</gene>
<accession>A0A7T8K1G9</accession>
<dbReference type="Proteomes" id="UP000595437">
    <property type="component" value="Chromosome 10"/>
</dbReference>
<dbReference type="AlphaFoldDB" id="A0A7T8K1G9"/>
<evidence type="ECO:0000313" key="2">
    <source>
        <dbReference type="Proteomes" id="UP000595437"/>
    </source>
</evidence>
<proteinExistence type="predicted"/>
<keyword evidence="2" id="KW-1185">Reference proteome</keyword>